<gene>
    <name evidence="1" type="ORF">SDC9_179934</name>
</gene>
<dbReference type="EMBL" id="VSSQ01084482">
    <property type="protein sequence ID" value="MPN32456.1"/>
    <property type="molecule type" value="Genomic_DNA"/>
</dbReference>
<evidence type="ECO:0000313" key="1">
    <source>
        <dbReference type="EMBL" id="MPN32456.1"/>
    </source>
</evidence>
<reference evidence="1" key="1">
    <citation type="submission" date="2019-08" db="EMBL/GenBank/DDBJ databases">
        <authorList>
            <person name="Kucharzyk K."/>
            <person name="Murdoch R.W."/>
            <person name="Higgins S."/>
            <person name="Loffler F."/>
        </authorList>
    </citation>
    <scope>NUCLEOTIDE SEQUENCE</scope>
</reference>
<protein>
    <submittedName>
        <fullName evidence="1">Uncharacterized protein</fullName>
    </submittedName>
</protein>
<comment type="caution">
    <text evidence="1">The sequence shown here is derived from an EMBL/GenBank/DDBJ whole genome shotgun (WGS) entry which is preliminary data.</text>
</comment>
<proteinExistence type="predicted"/>
<sequence>MLTKGVGLYALMYLLSDLVIRAKISIDSSKEEIAENLEPLKSINWSSNGDLANYGGQKGAVQIYEKFKKVVFNENSISRAEL</sequence>
<dbReference type="AlphaFoldDB" id="A0A645H1V1"/>
<organism evidence="1">
    <name type="scientific">bioreactor metagenome</name>
    <dbReference type="NCBI Taxonomy" id="1076179"/>
    <lineage>
        <taxon>unclassified sequences</taxon>
        <taxon>metagenomes</taxon>
        <taxon>ecological metagenomes</taxon>
    </lineage>
</organism>
<name>A0A645H1V1_9ZZZZ</name>
<accession>A0A645H1V1</accession>